<dbReference type="GO" id="GO:0061749">
    <property type="term" value="F:forked DNA-dependent helicase activity"/>
    <property type="evidence" value="ECO:0007669"/>
    <property type="project" value="TreeGrafter"/>
</dbReference>
<dbReference type="EMBL" id="DS017057">
    <property type="protein sequence ID" value="KMU92187.1"/>
    <property type="molecule type" value="Genomic_DNA"/>
</dbReference>
<dbReference type="PROSITE" id="PS51194">
    <property type="entry name" value="HELICASE_CTER"/>
    <property type="match status" value="1"/>
</dbReference>
<keyword evidence="1 4" id="KW-0547">Nucleotide-binding</keyword>
<feature type="domain" description="Helicase C-terminal" evidence="3">
    <location>
        <begin position="304"/>
        <end position="460"/>
    </location>
</feature>
<dbReference type="Pfam" id="PF04851">
    <property type="entry name" value="ResIII"/>
    <property type="match status" value="1"/>
</dbReference>
<dbReference type="GO" id="GO:0036121">
    <property type="term" value="F:double-stranded DNA helicase activity"/>
    <property type="evidence" value="ECO:0007669"/>
    <property type="project" value="TreeGrafter"/>
</dbReference>
<evidence type="ECO:0000313" key="5">
    <source>
        <dbReference type="Proteomes" id="UP000054563"/>
    </source>
</evidence>
<dbReference type="InterPro" id="IPR027417">
    <property type="entry name" value="P-loop_NTPase"/>
</dbReference>
<keyword evidence="1 4" id="KW-0347">Helicase</keyword>
<dbReference type="CDD" id="cd18799">
    <property type="entry name" value="SF2_C_EcoAI-like"/>
    <property type="match status" value="1"/>
</dbReference>
<keyword evidence="1 4" id="KW-0378">Hydrolase</keyword>
<dbReference type="PANTHER" id="PTHR47396:SF1">
    <property type="entry name" value="ATP-DEPENDENT HELICASE IRC3-RELATED"/>
    <property type="match status" value="1"/>
</dbReference>
<dbReference type="InterPro" id="IPR006935">
    <property type="entry name" value="Helicase/UvrB_N"/>
</dbReference>
<dbReference type="SUPFAM" id="SSF52540">
    <property type="entry name" value="P-loop containing nucleoside triphosphate hydrolases"/>
    <property type="match status" value="1"/>
</dbReference>
<protein>
    <submittedName>
        <fullName evidence="4">Helicase family protein</fullName>
    </submittedName>
</protein>
<organism evidence="4 5">
    <name type="scientific">Coccidioides immitis H538.4</name>
    <dbReference type="NCBI Taxonomy" id="396776"/>
    <lineage>
        <taxon>Eukaryota</taxon>
        <taxon>Fungi</taxon>
        <taxon>Dikarya</taxon>
        <taxon>Ascomycota</taxon>
        <taxon>Pezizomycotina</taxon>
        <taxon>Eurotiomycetes</taxon>
        <taxon>Eurotiomycetidae</taxon>
        <taxon>Onygenales</taxon>
        <taxon>Onygenaceae</taxon>
        <taxon>Coccidioides</taxon>
    </lineage>
</organism>
<dbReference type="CDD" id="cd18032">
    <property type="entry name" value="DEXHc_RE_I_III_res"/>
    <property type="match status" value="1"/>
</dbReference>
<dbReference type="AlphaFoldDB" id="A0A0J8S4X7"/>
<feature type="domain" description="Helicase ATP-binding" evidence="2">
    <location>
        <begin position="86"/>
        <end position="249"/>
    </location>
</feature>
<evidence type="ECO:0000256" key="1">
    <source>
        <dbReference type="ARBA" id="ARBA00022806"/>
    </source>
</evidence>
<name>A0A0J8S4X7_COCIT</name>
<dbReference type="Gene3D" id="3.40.50.300">
    <property type="entry name" value="P-loop containing nucleotide triphosphate hydrolases"/>
    <property type="match status" value="2"/>
</dbReference>
<dbReference type="GO" id="GO:0016787">
    <property type="term" value="F:hydrolase activity"/>
    <property type="evidence" value="ECO:0007669"/>
    <property type="project" value="InterPro"/>
</dbReference>
<dbReference type="VEuPathDB" id="FungiDB:CIHG_10048"/>
<keyword evidence="1 4" id="KW-0067">ATP-binding</keyword>
<dbReference type="GO" id="GO:0070125">
    <property type="term" value="P:mitochondrial translational elongation"/>
    <property type="evidence" value="ECO:0007669"/>
    <property type="project" value="TreeGrafter"/>
</dbReference>
<dbReference type="PROSITE" id="PS51192">
    <property type="entry name" value="HELICASE_ATP_BIND_1"/>
    <property type="match status" value="1"/>
</dbReference>
<dbReference type="GO" id="GO:0032042">
    <property type="term" value="P:mitochondrial DNA metabolic process"/>
    <property type="evidence" value="ECO:0007669"/>
    <property type="project" value="TreeGrafter"/>
</dbReference>
<dbReference type="SMART" id="SM00487">
    <property type="entry name" value="DEXDc"/>
    <property type="match status" value="1"/>
</dbReference>
<evidence type="ECO:0000259" key="3">
    <source>
        <dbReference type="PROSITE" id="PS51194"/>
    </source>
</evidence>
<evidence type="ECO:0000313" key="4">
    <source>
        <dbReference type="EMBL" id="KMU92187.1"/>
    </source>
</evidence>
<dbReference type="STRING" id="396776.A0A0J8S4X7"/>
<dbReference type="GO" id="GO:0005759">
    <property type="term" value="C:mitochondrial matrix"/>
    <property type="evidence" value="ECO:0007669"/>
    <property type="project" value="TreeGrafter"/>
</dbReference>
<dbReference type="Pfam" id="PF00271">
    <property type="entry name" value="Helicase_C"/>
    <property type="match status" value="1"/>
</dbReference>
<dbReference type="InterPro" id="IPR014001">
    <property type="entry name" value="Helicase_ATP-bd"/>
</dbReference>
<gene>
    <name evidence="4" type="ORF">CIHG_10048</name>
</gene>
<dbReference type="GO" id="GO:0000403">
    <property type="term" value="F:Y-form DNA binding"/>
    <property type="evidence" value="ECO:0007669"/>
    <property type="project" value="TreeGrafter"/>
</dbReference>
<dbReference type="InterPro" id="IPR050742">
    <property type="entry name" value="Helicase_Restrict-Modif_Enz"/>
</dbReference>
<dbReference type="Proteomes" id="UP000054563">
    <property type="component" value="Unassembled WGS sequence"/>
</dbReference>
<evidence type="ECO:0000259" key="2">
    <source>
        <dbReference type="PROSITE" id="PS51192"/>
    </source>
</evidence>
<dbReference type="GO" id="GO:0005524">
    <property type="term" value="F:ATP binding"/>
    <property type="evidence" value="ECO:0007669"/>
    <property type="project" value="InterPro"/>
</dbReference>
<accession>A0A0J8S4X7</accession>
<reference evidence="5" key="1">
    <citation type="journal article" date="2010" name="Genome Res.">
        <title>Population genomic sequencing of Coccidioides fungi reveals recent hybridization and transposon control.</title>
        <authorList>
            <person name="Neafsey D.E."/>
            <person name="Barker B.M."/>
            <person name="Sharpton T.J."/>
            <person name="Stajich J.E."/>
            <person name="Park D.J."/>
            <person name="Whiston E."/>
            <person name="Hung C.-Y."/>
            <person name="McMahan C."/>
            <person name="White J."/>
            <person name="Sykes S."/>
            <person name="Heiman D."/>
            <person name="Young S."/>
            <person name="Zeng Q."/>
            <person name="Abouelleil A."/>
            <person name="Aftuck L."/>
            <person name="Bessette D."/>
            <person name="Brown A."/>
            <person name="FitzGerald M."/>
            <person name="Lui A."/>
            <person name="Macdonald J.P."/>
            <person name="Priest M."/>
            <person name="Orbach M.J."/>
            <person name="Galgiani J.N."/>
            <person name="Kirkland T.N."/>
            <person name="Cole G.T."/>
            <person name="Birren B.W."/>
            <person name="Henn M.R."/>
            <person name="Taylor J.W."/>
            <person name="Rounsley S.D."/>
        </authorList>
    </citation>
    <scope>NUCLEOTIDE SEQUENCE [LARGE SCALE GENOMIC DNA]</scope>
    <source>
        <strain evidence="5">H538.4</strain>
    </source>
</reference>
<dbReference type="SMART" id="SM00490">
    <property type="entry name" value="HELICc"/>
    <property type="match status" value="1"/>
</dbReference>
<sequence>MCFAAAAESQNGNKSRSEHWNPRSWEMQCLSRCTAVFRPAGRLWRTGLAFRRFYAHISEHDEPPLIPNSEIRLRDYQEECIQSVLSYLGKGHKRLGVSLATGSGKTVIFTQLIDRVKPRKQDAKQTLILVHRKELVEQAARHCMLAYPEKVIDIEMANSHATGTADITIASIRSLLSKGRIEKFDPDRFKLVLVDEAHHIVAPTYLEVLEHFGLDEPSDDSPALVGVSATFSRFDGLQLGTAIDHIVYHKDYADMIGEKWLADALFTTVQSHVDLSKVKDAQNGDFQTKQLSAAVNTDKTNEITVKAWFSRAEGRKSTLAFCVDIEHVKCLTEKFRSYGIDARYITSQTPKDIRTQELDAFRNHEYPVLLNCGLFTEGTDIPNIDCVLLARPTRSKNLLVQMIGRGLRLHPGKQDCHIIDMVAALQTGIVTTPTLFGLHPDEGLDKASVDDIDRLREKPIIPQLKGSKPDPKGDIVVDFTDYDSVHDLIQDTSGEKHIRSLSKNAWVKISEDRYILTAPPGRLVIARDDSGLFSVSQVMALPPSAKSKSPFGRPKEVASSLPLAEAVHAADTLAGRIFGPIFVALWQPWRKKPASSGQIGFLKKALHFEDDLLPEYITKGQAADMITKLKHGARGHFKDILSMKRRIDRDKAKDARFEELKGREEVKVGPLN</sequence>
<dbReference type="PANTHER" id="PTHR47396">
    <property type="entry name" value="TYPE I RESTRICTION ENZYME ECOKI R PROTEIN"/>
    <property type="match status" value="1"/>
</dbReference>
<proteinExistence type="predicted"/>
<dbReference type="OrthoDB" id="16911at2759"/>
<dbReference type="InterPro" id="IPR001650">
    <property type="entry name" value="Helicase_C-like"/>
</dbReference>
<dbReference type="eggNOG" id="ENOG502QT4U">
    <property type="taxonomic scope" value="Eukaryota"/>
</dbReference>